<organism evidence="2 3">
    <name type="scientific">Phaeosphaeria nodorum (strain SN15 / ATCC MYA-4574 / FGSC 10173)</name>
    <name type="common">Glume blotch fungus</name>
    <name type="synonym">Parastagonospora nodorum</name>
    <dbReference type="NCBI Taxonomy" id="321614"/>
    <lineage>
        <taxon>Eukaryota</taxon>
        <taxon>Fungi</taxon>
        <taxon>Dikarya</taxon>
        <taxon>Ascomycota</taxon>
        <taxon>Pezizomycotina</taxon>
        <taxon>Dothideomycetes</taxon>
        <taxon>Pleosporomycetidae</taxon>
        <taxon>Pleosporales</taxon>
        <taxon>Pleosporineae</taxon>
        <taxon>Phaeosphaeriaceae</taxon>
        <taxon>Parastagonospora</taxon>
    </lineage>
</organism>
<feature type="transmembrane region" description="Helical" evidence="1">
    <location>
        <begin position="33"/>
        <end position="52"/>
    </location>
</feature>
<evidence type="ECO:0000313" key="3">
    <source>
        <dbReference type="Proteomes" id="UP000663193"/>
    </source>
</evidence>
<evidence type="ECO:0000256" key="1">
    <source>
        <dbReference type="SAM" id="Phobius"/>
    </source>
</evidence>
<dbReference type="VEuPathDB" id="FungiDB:JI435_423340"/>
<gene>
    <name evidence="2" type="ORF">JI435_423340</name>
</gene>
<dbReference type="EMBL" id="CP069042">
    <property type="protein sequence ID" value="QRD06443.1"/>
    <property type="molecule type" value="Genomic_DNA"/>
</dbReference>
<accession>A0A7U2IAW3</accession>
<dbReference type="AlphaFoldDB" id="A0A7U2IAW3"/>
<proteinExistence type="predicted"/>
<sequence>MRGPPRHVVLLRLKLRIRGTRLNASRALAFKPYQTGVFFFSLILHILPAYAYPNH</sequence>
<dbReference type="Proteomes" id="UP000663193">
    <property type="component" value="Chromosome 20"/>
</dbReference>
<keyword evidence="1" id="KW-0812">Transmembrane</keyword>
<reference evidence="3" key="1">
    <citation type="journal article" date="2021" name="BMC Genomics">
        <title>Chromosome-level genome assembly and manually-curated proteome of model necrotroph Parastagonospora nodorum Sn15 reveals a genome-wide trove of candidate effector homologs, and redundancy of virulence-related functions within an accessory chromosome.</title>
        <authorList>
            <person name="Bertazzoni S."/>
            <person name="Jones D.A.B."/>
            <person name="Phan H.T."/>
            <person name="Tan K.-C."/>
            <person name="Hane J.K."/>
        </authorList>
    </citation>
    <scope>NUCLEOTIDE SEQUENCE [LARGE SCALE GENOMIC DNA]</scope>
    <source>
        <strain evidence="3">SN15 / ATCC MYA-4574 / FGSC 10173)</strain>
    </source>
</reference>
<name>A0A7U2IAW3_PHANO</name>
<evidence type="ECO:0000313" key="2">
    <source>
        <dbReference type="EMBL" id="QRD06443.1"/>
    </source>
</evidence>
<keyword evidence="1" id="KW-1133">Transmembrane helix</keyword>
<keyword evidence="1" id="KW-0472">Membrane</keyword>
<keyword evidence="3" id="KW-1185">Reference proteome</keyword>
<protein>
    <submittedName>
        <fullName evidence="2">Uncharacterized protein</fullName>
    </submittedName>
</protein>